<proteinExistence type="predicted"/>
<accession>A0ABU9MWH9</accession>
<feature type="signal peptide" evidence="1">
    <location>
        <begin position="1"/>
        <end position="39"/>
    </location>
</feature>
<comment type="caution">
    <text evidence="2">The sequence shown here is derived from an EMBL/GenBank/DDBJ whole genome shotgun (WGS) entry which is preliminary data.</text>
</comment>
<dbReference type="EMBL" id="JBCGCU010000003">
    <property type="protein sequence ID" value="MEM0514684.1"/>
    <property type="molecule type" value="Genomic_DNA"/>
</dbReference>
<reference evidence="2 3" key="1">
    <citation type="submission" date="2024-03" db="EMBL/GenBank/DDBJ databases">
        <title>Pseudoalteromonas qingdaonensis sp. nov., isolated from the intestines of marine benthic organisms.</title>
        <authorList>
            <person name="Lin X."/>
            <person name="Fang S."/>
            <person name="Hu X."/>
        </authorList>
    </citation>
    <scope>NUCLEOTIDE SEQUENCE [LARGE SCALE GENOMIC DNA]</scope>
    <source>
        <strain evidence="2 3">YIC-827</strain>
    </source>
</reference>
<gene>
    <name evidence="2" type="ORF">WCN91_04410</name>
</gene>
<name>A0ABU9MWH9_9GAMM</name>
<evidence type="ECO:0000256" key="1">
    <source>
        <dbReference type="SAM" id="SignalP"/>
    </source>
</evidence>
<dbReference type="Proteomes" id="UP001447008">
    <property type="component" value="Unassembled WGS sequence"/>
</dbReference>
<dbReference type="InterPro" id="IPR021457">
    <property type="entry name" value="DUF3108"/>
</dbReference>
<organism evidence="2 3">
    <name type="scientific">Pseudoalteromonas qingdaonensis</name>
    <dbReference type="NCBI Taxonomy" id="3131913"/>
    <lineage>
        <taxon>Bacteria</taxon>
        <taxon>Pseudomonadati</taxon>
        <taxon>Pseudomonadota</taxon>
        <taxon>Gammaproteobacteria</taxon>
        <taxon>Alteromonadales</taxon>
        <taxon>Pseudoalteromonadaceae</taxon>
        <taxon>Pseudoalteromonas</taxon>
    </lineage>
</organism>
<feature type="chain" id="PRO_5046985573" evidence="1">
    <location>
        <begin position="40"/>
        <end position="266"/>
    </location>
</feature>
<protein>
    <submittedName>
        <fullName evidence="2">DUF3108 domain-containing protein</fullName>
    </submittedName>
</protein>
<dbReference type="RefSeq" id="WP_342676680.1">
    <property type="nucleotide sequence ID" value="NZ_JBCGCU010000003.1"/>
</dbReference>
<dbReference type="Pfam" id="PF11306">
    <property type="entry name" value="DUF3108"/>
    <property type="match status" value="1"/>
</dbReference>
<keyword evidence="1" id="KW-0732">Signal</keyword>
<keyword evidence="3" id="KW-1185">Reference proteome</keyword>
<sequence length="266" mass="30405">MQCSITTPFQAKAPTSTRTWTAKLLIAAVLGCGINLAHAEQQDANPAPQITLNEYSAEYIVTRQGERHGAAQRSLTRVDDNLYELSYHSEIEWMIFSDERQESSRFKFVDGTVLPVDYVLERSGTGPDKTYKISFDHQQQQVFSNQSKYPLECTWNQNFQDVLSYQISLRQALSKGETKFSYPIVDKKGNDREYQFEVVGNETITLPIGNVETIKVKRVYDNDKRQAIAWFAPSMDHMMVRMYKGKDGVEQFQVELAKYTSGTATH</sequence>
<evidence type="ECO:0000313" key="2">
    <source>
        <dbReference type="EMBL" id="MEM0514684.1"/>
    </source>
</evidence>
<evidence type="ECO:0000313" key="3">
    <source>
        <dbReference type="Proteomes" id="UP001447008"/>
    </source>
</evidence>